<accession>A0AAN9ISI4</accession>
<sequence length="128" mass="14390">MTLKAESFSPIFIFWDQKKVEIATAHPWGMITRLFDIVPNYINIIHASLPRHLAASLSCKTLLAPLHFLTLNPGYQPWPRAIAGFGCDVILREDENFVLSVGLDDSNEEEHSNKACPLGCLHNKGLQY</sequence>
<gene>
    <name evidence="1" type="ORF">RJT34_20083</name>
</gene>
<comment type="caution">
    <text evidence="1">The sequence shown here is derived from an EMBL/GenBank/DDBJ whole genome shotgun (WGS) entry which is preliminary data.</text>
</comment>
<reference evidence="1 2" key="1">
    <citation type="submission" date="2024-01" db="EMBL/GenBank/DDBJ databases">
        <title>The genomes of 5 underutilized Papilionoideae crops provide insights into root nodulation and disease resistance.</title>
        <authorList>
            <person name="Yuan L."/>
        </authorList>
    </citation>
    <scope>NUCLEOTIDE SEQUENCE [LARGE SCALE GENOMIC DNA]</scope>
    <source>
        <strain evidence="1">LY-2023</strain>
        <tissue evidence="1">Leaf</tissue>
    </source>
</reference>
<protein>
    <submittedName>
        <fullName evidence="1">Uncharacterized protein</fullName>
    </submittedName>
</protein>
<dbReference type="AlphaFoldDB" id="A0AAN9ISI4"/>
<dbReference type="Proteomes" id="UP001359559">
    <property type="component" value="Unassembled WGS sequence"/>
</dbReference>
<organism evidence="1 2">
    <name type="scientific">Clitoria ternatea</name>
    <name type="common">Butterfly pea</name>
    <dbReference type="NCBI Taxonomy" id="43366"/>
    <lineage>
        <taxon>Eukaryota</taxon>
        <taxon>Viridiplantae</taxon>
        <taxon>Streptophyta</taxon>
        <taxon>Embryophyta</taxon>
        <taxon>Tracheophyta</taxon>
        <taxon>Spermatophyta</taxon>
        <taxon>Magnoliopsida</taxon>
        <taxon>eudicotyledons</taxon>
        <taxon>Gunneridae</taxon>
        <taxon>Pentapetalae</taxon>
        <taxon>rosids</taxon>
        <taxon>fabids</taxon>
        <taxon>Fabales</taxon>
        <taxon>Fabaceae</taxon>
        <taxon>Papilionoideae</taxon>
        <taxon>50 kb inversion clade</taxon>
        <taxon>NPAAA clade</taxon>
        <taxon>indigoferoid/millettioid clade</taxon>
        <taxon>Phaseoleae</taxon>
        <taxon>Clitoria</taxon>
    </lineage>
</organism>
<name>A0AAN9ISI4_CLITE</name>
<proteinExistence type="predicted"/>
<dbReference type="EMBL" id="JAYKXN010000005">
    <property type="protein sequence ID" value="KAK7285316.1"/>
    <property type="molecule type" value="Genomic_DNA"/>
</dbReference>
<evidence type="ECO:0000313" key="1">
    <source>
        <dbReference type="EMBL" id="KAK7285316.1"/>
    </source>
</evidence>
<evidence type="ECO:0000313" key="2">
    <source>
        <dbReference type="Proteomes" id="UP001359559"/>
    </source>
</evidence>
<keyword evidence="2" id="KW-1185">Reference proteome</keyword>